<dbReference type="GO" id="GO:0034473">
    <property type="term" value="P:U1 snRNA 3'-end processing"/>
    <property type="evidence" value="ECO:0007669"/>
    <property type="project" value="TreeGrafter"/>
</dbReference>
<dbReference type="Proteomes" id="UP000077266">
    <property type="component" value="Unassembled WGS sequence"/>
</dbReference>
<dbReference type="InParanoid" id="A0A165K0B3"/>
<dbReference type="PANTHER" id="PTHR11097">
    <property type="entry name" value="EXOSOME COMPLEX EXONUCLEASE RIBOSOMAL RNA PROCESSING PROTEIN"/>
    <property type="match status" value="1"/>
</dbReference>
<evidence type="ECO:0000259" key="8">
    <source>
        <dbReference type="Pfam" id="PF03725"/>
    </source>
</evidence>
<dbReference type="GO" id="GO:0000176">
    <property type="term" value="C:nuclear exosome (RNase complex)"/>
    <property type="evidence" value="ECO:0007669"/>
    <property type="project" value="TreeGrafter"/>
</dbReference>
<name>A0A165K0B3_EXIGL</name>
<feature type="domain" description="Exoribonuclease phosphorolytic" evidence="7">
    <location>
        <begin position="42"/>
        <end position="165"/>
    </location>
</feature>
<dbReference type="InterPro" id="IPR027408">
    <property type="entry name" value="PNPase/RNase_PH_dom_sf"/>
</dbReference>
<organism evidence="9 10">
    <name type="scientific">Exidia glandulosa HHB12029</name>
    <dbReference type="NCBI Taxonomy" id="1314781"/>
    <lineage>
        <taxon>Eukaryota</taxon>
        <taxon>Fungi</taxon>
        <taxon>Dikarya</taxon>
        <taxon>Basidiomycota</taxon>
        <taxon>Agaricomycotina</taxon>
        <taxon>Agaricomycetes</taxon>
        <taxon>Auriculariales</taxon>
        <taxon>Exidiaceae</taxon>
        <taxon>Exidia</taxon>
    </lineage>
</organism>
<keyword evidence="6" id="KW-0539">Nucleus</keyword>
<dbReference type="Pfam" id="PF01138">
    <property type="entry name" value="RNase_PH"/>
    <property type="match status" value="1"/>
</dbReference>
<sequence length="283" mass="31116">MRPLSPSIPEKEFVLEALGQGLRVDGRAPLEMRQPVLTFGPEFGYVECSLGKTKVICSIDAKMVRPSPERLFEGVISLHSEISPMASTEYEAGYGRPSDAEVEISRMLDKILRRSDAIDKESLCVLAGQRVWHLKLTFHFLSDSGNMLDCACLAGITALRHFRRPEVEVVGEEVIVHAPEERAPLPLAIHHTPLCFTFALFNDSLPALLDPSHLEETLCAGTMSIALNAQKELCVLQKAGGVAMEADAILKLLEIGVMKAKELDKLIEEALAADFATRVVEVR</sequence>
<dbReference type="FunCoup" id="A0A165K0B3">
    <property type="interactions" value="749"/>
</dbReference>
<evidence type="ECO:0000313" key="10">
    <source>
        <dbReference type="Proteomes" id="UP000077266"/>
    </source>
</evidence>
<evidence type="ECO:0000256" key="4">
    <source>
        <dbReference type="ARBA" id="ARBA00022490"/>
    </source>
</evidence>
<accession>A0A165K0B3</accession>
<dbReference type="GO" id="GO:0071035">
    <property type="term" value="P:nuclear polyadenylation-dependent rRNA catabolic process"/>
    <property type="evidence" value="ECO:0007669"/>
    <property type="project" value="TreeGrafter"/>
</dbReference>
<dbReference type="GO" id="GO:0000467">
    <property type="term" value="P:exonucleolytic trimming to generate mature 3'-end of 5.8S rRNA from tricistronic rRNA transcript (SSU-rRNA, 5.8S rRNA, LSU-rRNA)"/>
    <property type="evidence" value="ECO:0007669"/>
    <property type="project" value="TreeGrafter"/>
</dbReference>
<keyword evidence="10" id="KW-1185">Reference proteome</keyword>
<dbReference type="Pfam" id="PF03725">
    <property type="entry name" value="RNase_PH_C"/>
    <property type="match status" value="1"/>
</dbReference>
<evidence type="ECO:0000259" key="7">
    <source>
        <dbReference type="Pfam" id="PF01138"/>
    </source>
</evidence>
<dbReference type="EMBL" id="KV425954">
    <property type="protein sequence ID" value="KZV95603.1"/>
    <property type="molecule type" value="Genomic_DNA"/>
</dbReference>
<evidence type="ECO:0000256" key="2">
    <source>
        <dbReference type="ARBA" id="ARBA00004496"/>
    </source>
</evidence>
<dbReference type="InterPro" id="IPR033100">
    <property type="entry name" value="Rrp45"/>
</dbReference>
<dbReference type="InterPro" id="IPR001247">
    <property type="entry name" value="ExoRNase_PH_dom1"/>
</dbReference>
<dbReference type="InterPro" id="IPR020568">
    <property type="entry name" value="Ribosomal_Su5_D2-typ_SF"/>
</dbReference>
<dbReference type="GO" id="GO:0000177">
    <property type="term" value="C:cytoplasmic exosome (RNase complex)"/>
    <property type="evidence" value="ECO:0007669"/>
    <property type="project" value="TreeGrafter"/>
</dbReference>
<evidence type="ECO:0000256" key="6">
    <source>
        <dbReference type="ARBA" id="ARBA00023242"/>
    </source>
</evidence>
<dbReference type="AlphaFoldDB" id="A0A165K0B3"/>
<proteinExistence type="inferred from homology"/>
<dbReference type="PANTHER" id="PTHR11097:SF14">
    <property type="entry name" value="EXOSOME COMPLEX COMPONENT RRP45"/>
    <property type="match status" value="1"/>
</dbReference>
<dbReference type="GO" id="GO:0016075">
    <property type="term" value="P:rRNA catabolic process"/>
    <property type="evidence" value="ECO:0007669"/>
    <property type="project" value="TreeGrafter"/>
</dbReference>
<dbReference type="InterPro" id="IPR015847">
    <property type="entry name" value="ExoRNase_PH_dom2"/>
</dbReference>
<dbReference type="OrthoDB" id="10264038at2759"/>
<evidence type="ECO:0000256" key="3">
    <source>
        <dbReference type="ARBA" id="ARBA00006678"/>
    </source>
</evidence>
<keyword evidence="9" id="KW-0689">Ribosomal protein</keyword>
<dbReference type="CDD" id="cd11368">
    <property type="entry name" value="RNase_PH_RRP45"/>
    <property type="match status" value="1"/>
</dbReference>
<keyword evidence="5" id="KW-0694">RNA-binding</keyword>
<dbReference type="SUPFAM" id="SSF54211">
    <property type="entry name" value="Ribosomal protein S5 domain 2-like"/>
    <property type="match status" value="1"/>
</dbReference>
<comment type="subcellular location">
    <subcellularLocation>
        <location evidence="2">Cytoplasm</location>
    </subcellularLocation>
    <subcellularLocation>
        <location evidence="1">Nucleus</location>
    </subcellularLocation>
</comment>
<dbReference type="STRING" id="1314781.A0A165K0B3"/>
<dbReference type="GO" id="GO:0034475">
    <property type="term" value="P:U4 snRNA 3'-end processing"/>
    <property type="evidence" value="ECO:0007669"/>
    <property type="project" value="TreeGrafter"/>
</dbReference>
<comment type="similarity">
    <text evidence="3">Belongs to the RNase PH family.</text>
</comment>
<dbReference type="GO" id="GO:0071038">
    <property type="term" value="P:TRAMP-dependent tRNA surveillance pathway"/>
    <property type="evidence" value="ECO:0007669"/>
    <property type="project" value="TreeGrafter"/>
</dbReference>
<dbReference type="GO" id="GO:0034476">
    <property type="term" value="P:U5 snRNA 3'-end processing"/>
    <property type="evidence" value="ECO:0007669"/>
    <property type="project" value="TreeGrafter"/>
</dbReference>
<dbReference type="InterPro" id="IPR036345">
    <property type="entry name" value="ExoRNase_PH_dom2_sf"/>
</dbReference>
<dbReference type="GO" id="GO:0035925">
    <property type="term" value="F:mRNA 3'-UTR AU-rich region binding"/>
    <property type="evidence" value="ECO:0007669"/>
    <property type="project" value="TreeGrafter"/>
</dbReference>
<evidence type="ECO:0000313" key="9">
    <source>
        <dbReference type="EMBL" id="KZV95603.1"/>
    </source>
</evidence>
<evidence type="ECO:0000256" key="5">
    <source>
        <dbReference type="ARBA" id="ARBA00022884"/>
    </source>
</evidence>
<protein>
    <submittedName>
        <fullName evidence="9">Ribosomal protein S5 domain 2-like protein</fullName>
    </submittedName>
</protein>
<dbReference type="GO" id="GO:0005840">
    <property type="term" value="C:ribosome"/>
    <property type="evidence" value="ECO:0007669"/>
    <property type="project" value="UniProtKB-KW"/>
</dbReference>
<feature type="domain" description="Exoribonuclease phosphorolytic" evidence="8">
    <location>
        <begin position="192"/>
        <end position="256"/>
    </location>
</feature>
<dbReference type="SUPFAM" id="SSF55666">
    <property type="entry name" value="Ribonuclease PH domain 2-like"/>
    <property type="match status" value="1"/>
</dbReference>
<dbReference type="GO" id="GO:0071028">
    <property type="term" value="P:nuclear mRNA surveillance"/>
    <property type="evidence" value="ECO:0007669"/>
    <property type="project" value="TreeGrafter"/>
</dbReference>
<reference evidence="9 10" key="1">
    <citation type="journal article" date="2016" name="Mol. Biol. Evol.">
        <title>Comparative Genomics of Early-Diverging Mushroom-Forming Fungi Provides Insights into the Origins of Lignocellulose Decay Capabilities.</title>
        <authorList>
            <person name="Nagy L.G."/>
            <person name="Riley R."/>
            <person name="Tritt A."/>
            <person name="Adam C."/>
            <person name="Daum C."/>
            <person name="Floudas D."/>
            <person name="Sun H."/>
            <person name="Yadav J.S."/>
            <person name="Pangilinan J."/>
            <person name="Larsson K.H."/>
            <person name="Matsuura K."/>
            <person name="Barry K."/>
            <person name="Labutti K."/>
            <person name="Kuo R."/>
            <person name="Ohm R.A."/>
            <person name="Bhattacharya S.S."/>
            <person name="Shirouzu T."/>
            <person name="Yoshinaga Y."/>
            <person name="Martin F.M."/>
            <person name="Grigoriev I.V."/>
            <person name="Hibbett D.S."/>
        </authorList>
    </citation>
    <scope>NUCLEOTIDE SEQUENCE [LARGE SCALE GENOMIC DNA]</scope>
    <source>
        <strain evidence="9 10">HHB12029</strain>
    </source>
</reference>
<dbReference type="InterPro" id="IPR050590">
    <property type="entry name" value="Exosome_comp_Rrp42_subfam"/>
</dbReference>
<keyword evidence="9" id="KW-0687">Ribonucleoprotein</keyword>
<keyword evidence="4" id="KW-0963">Cytoplasm</keyword>
<dbReference type="Gene3D" id="3.30.230.70">
    <property type="entry name" value="GHMP Kinase, N-terminal domain"/>
    <property type="match status" value="1"/>
</dbReference>
<evidence type="ECO:0000256" key="1">
    <source>
        <dbReference type="ARBA" id="ARBA00004123"/>
    </source>
</evidence>
<gene>
    <name evidence="9" type="ORF">EXIGLDRAFT_467385</name>
</gene>